<dbReference type="PROSITE" id="PS00437">
    <property type="entry name" value="CATALASE_1"/>
    <property type="match status" value="1"/>
</dbReference>
<dbReference type="GO" id="GO:0005777">
    <property type="term" value="C:peroxisome"/>
    <property type="evidence" value="ECO:0007669"/>
    <property type="project" value="TreeGrafter"/>
</dbReference>
<protein>
    <submittedName>
        <fullName evidence="9">Catalase-like</fullName>
    </submittedName>
</protein>
<evidence type="ECO:0000256" key="5">
    <source>
        <dbReference type="ARBA" id="ARBA00023002"/>
    </source>
</evidence>
<reference evidence="9" key="1">
    <citation type="submission" date="2025-08" db="UniProtKB">
        <authorList>
            <consortium name="RefSeq"/>
        </authorList>
    </citation>
    <scope>IDENTIFICATION</scope>
</reference>
<accession>A0A1S3D6T7</accession>
<dbReference type="Proteomes" id="UP000079169">
    <property type="component" value="Unplaced"/>
</dbReference>
<dbReference type="Gene3D" id="2.40.180.10">
    <property type="entry name" value="Catalase core domain"/>
    <property type="match status" value="1"/>
</dbReference>
<dbReference type="KEGG" id="dci:103512633"/>
<sequence>MYCIQLLLHNLHTFNVNYDLTKVWPHREFPLIEVGQLVLDKNPSNYFAEVEQIAFSPSHLVPGIEPSPDKMLQGRLFSYPDTHRHRLGPNYLQLPVNCPFATKVANYQRVKK</sequence>
<keyword evidence="3" id="KW-0349">Heme</keyword>
<dbReference type="Pfam" id="PF00199">
    <property type="entry name" value="Catalase"/>
    <property type="match status" value="1"/>
</dbReference>
<dbReference type="PROSITE" id="PS51402">
    <property type="entry name" value="CATALASE_3"/>
    <property type="match status" value="1"/>
</dbReference>
<evidence type="ECO:0000256" key="3">
    <source>
        <dbReference type="ARBA" id="ARBA00022617"/>
    </source>
</evidence>
<evidence type="ECO:0000256" key="1">
    <source>
        <dbReference type="ARBA" id="ARBA00005329"/>
    </source>
</evidence>
<organism evidence="8 9">
    <name type="scientific">Diaphorina citri</name>
    <name type="common">Asian citrus psyllid</name>
    <dbReference type="NCBI Taxonomy" id="121845"/>
    <lineage>
        <taxon>Eukaryota</taxon>
        <taxon>Metazoa</taxon>
        <taxon>Ecdysozoa</taxon>
        <taxon>Arthropoda</taxon>
        <taxon>Hexapoda</taxon>
        <taxon>Insecta</taxon>
        <taxon>Pterygota</taxon>
        <taxon>Neoptera</taxon>
        <taxon>Paraneoptera</taxon>
        <taxon>Hemiptera</taxon>
        <taxon>Sternorrhyncha</taxon>
        <taxon>Psylloidea</taxon>
        <taxon>Psyllidae</taxon>
        <taxon>Diaphorininae</taxon>
        <taxon>Diaphorina</taxon>
    </lineage>
</organism>
<evidence type="ECO:0000313" key="9">
    <source>
        <dbReference type="RefSeq" id="XP_008475625.1"/>
    </source>
</evidence>
<dbReference type="PANTHER" id="PTHR11465:SF9">
    <property type="entry name" value="CATALASE"/>
    <property type="match status" value="1"/>
</dbReference>
<dbReference type="GeneID" id="103512633"/>
<dbReference type="InterPro" id="IPR002226">
    <property type="entry name" value="Catalase_haem_BS"/>
</dbReference>
<dbReference type="InterPro" id="IPR020835">
    <property type="entry name" value="Catalase_sf"/>
</dbReference>
<evidence type="ECO:0000259" key="7">
    <source>
        <dbReference type="SMART" id="SM01060"/>
    </source>
</evidence>
<dbReference type="AlphaFoldDB" id="A0A1S3D6T7"/>
<evidence type="ECO:0000313" key="8">
    <source>
        <dbReference type="Proteomes" id="UP000079169"/>
    </source>
</evidence>
<dbReference type="InterPro" id="IPR011614">
    <property type="entry name" value="Catalase_core"/>
</dbReference>
<gene>
    <name evidence="9" type="primary">LOC103512633</name>
</gene>
<proteinExistence type="inferred from homology"/>
<keyword evidence="8" id="KW-1185">Reference proteome</keyword>
<dbReference type="STRING" id="121845.A0A1S3D6T7"/>
<dbReference type="RefSeq" id="XP_008475625.1">
    <property type="nucleotide sequence ID" value="XM_008477403.1"/>
</dbReference>
<evidence type="ECO:0000256" key="4">
    <source>
        <dbReference type="ARBA" id="ARBA00022723"/>
    </source>
</evidence>
<dbReference type="GO" id="GO:0046872">
    <property type="term" value="F:metal ion binding"/>
    <property type="evidence" value="ECO:0007669"/>
    <property type="project" value="UniProtKB-KW"/>
</dbReference>
<dbReference type="GO" id="GO:0020037">
    <property type="term" value="F:heme binding"/>
    <property type="evidence" value="ECO:0007669"/>
    <property type="project" value="InterPro"/>
</dbReference>
<dbReference type="PaxDb" id="121845-A0A1S3D6T7"/>
<dbReference type="GO" id="GO:0042744">
    <property type="term" value="P:hydrogen peroxide catabolic process"/>
    <property type="evidence" value="ECO:0007669"/>
    <property type="project" value="TreeGrafter"/>
</dbReference>
<dbReference type="PRINTS" id="PR00067">
    <property type="entry name" value="CATALASE"/>
</dbReference>
<dbReference type="SUPFAM" id="SSF56634">
    <property type="entry name" value="Heme-dependent catalase-like"/>
    <property type="match status" value="1"/>
</dbReference>
<keyword evidence="5" id="KW-0560">Oxidoreductase</keyword>
<dbReference type="PANTHER" id="PTHR11465">
    <property type="entry name" value="CATALASE"/>
    <property type="match status" value="1"/>
</dbReference>
<keyword evidence="4" id="KW-0479">Metal-binding</keyword>
<dbReference type="InterPro" id="IPR018028">
    <property type="entry name" value="Catalase"/>
</dbReference>
<dbReference type="GO" id="GO:0004096">
    <property type="term" value="F:catalase activity"/>
    <property type="evidence" value="ECO:0007669"/>
    <property type="project" value="InterPro"/>
</dbReference>
<keyword evidence="6" id="KW-0408">Iron</keyword>
<evidence type="ECO:0000256" key="2">
    <source>
        <dbReference type="ARBA" id="ARBA00022559"/>
    </source>
</evidence>
<dbReference type="GO" id="GO:0005739">
    <property type="term" value="C:mitochondrion"/>
    <property type="evidence" value="ECO:0007669"/>
    <property type="project" value="TreeGrafter"/>
</dbReference>
<evidence type="ECO:0000256" key="6">
    <source>
        <dbReference type="ARBA" id="ARBA00023004"/>
    </source>
</evidence>
<feature type="domain" description="Catalase core" evidence="7">
    <location>
        <begin position="1"/>
        <end position="112"/>
    </location>
</feature>
<name>A0A1S3D6T7_DIACI</name>
<comment type="similarity">
    <text evidence="1">Belongs to the catalase family.</text>
</comment>
<dbReference type="SMART" id="SM01060">
    <property type="entry name" value="Catalase"/>
    <property type="match status" value="1"/>
</dbReference>
<dbReference type="GO" id="GO:0042542">
    <property type="term" value="P:response to hydrogen peroxide"/>
    <property type="evidence" value="ECO:0007669"/>
    <property type="project" value="TreeGrafter"/>
</dbReference>
<keyword evidence="2" id="KW-0575">Peroxidase</keyword>